<dbReference type="GeneID" id="14911798"/>
<feature type="region of interest" description="Disordered" evidence="2">
    <location>
        <begin position="212"/>
        <end position="241"/>
    </location>
</feature>
<reference evidence="4 5" key="1">
    <citation type="journal article" date="2013" name="Genome Biol.">
        <title>Genome of Acanthamoeba castellanii highlights extensive lateral gene transfer and early evolution of tyrosine kinase signaling.</title>
        <authorList>
            <person name="Clarke M."/>
            <person name="Lohan A.J."/>
            <person name="Liu B."/>
            <person name="Lagkouvardos I."/>
            <person name="Roy S."/>
            <person name="Zafar N."/>
            <person name="Bertelli C."/>
            <person name="Schilde C."/>
            <person name="Kianianmomeni A."/>
            <person name="Burglin T.R."/>
            <person name="Frech C."/>
            <person name="Turcotte B."/>
            <person name="Kopec K.O."/>
            <person name="Synnott J.M."/>
            <person name="Choo C."/>
            <person name="Paponov I."/>
            <person name="Finkler A."/>
            <person name="Soon Heng Tan C."/>
            <person name="Hutchins A.P."/>
            <person name="Weinmeier T."/>
            <person name="Rattei T."/>
            <person name="Chu J.S."/>
            <person name="Gimenez G."/>
            <person name="Irimia M."/>
            <person name="Rigden D.J."/>
            <person name="Fitzpatrick D.A."/>
            <person name="Lorenzo-Morales J."/>
            <person name="Bateman A."/>
            <person name="Chiu C.H."/>
            <person name="Tang P."/>
            <person name="Hegemann P."/>
            <person name="Fromm H."/>
            <person name="Raoult D."/>
            <person name="Greub G."/>
            <person name="Miranda-Saavedra D."/>
            <person name="Chen N."/>
            <person name="Nash P."/>
            <person name="Ginger M.L."/>
            <person name="Horn M."/>
            <person name="Schaap P."/>
            <person name="Caler L."/>
            <person name="Loftus B."/>
        </authorList>
    </citation>
    <scope>NUCLEOTIDE SEQUENCE [LARGE SCALE GENOMIC DNA]</scope>
    <source>
        <strain evidence="4 5">Neff</strain>
    </source>
</reference>
<dbReference type="KEGG" id="acan:ACA1_135680"/>
<dbReference type="InterPro" id="IPR032640">
    <property type="entry name" value="AMPK1_CBM"/>
</dbReference>
<evidence type="ECO:0000313" key="4">
    <source>
        <dbReference type="EMBL" id="ELR11389.1"/>
    </source>
</evidence>
<dbReference type="GO" id="GO:0019901">
    <property type="term" value="F:protein kinase binding"/>
    <property type="evidence" value="ECO:0007669"/>
    <property type="project" value="TreeGrafter"/>
</dbReference>
<dbReference type="Proteomes" id="UP000011083">
    <property type="component" value="Unassembled WGS sequence"/>
</dbReference>
<dbReference type="InterPro" id="IPR050827">
    <property type="entry name" value="CRP1_MDG1_kinase"/>
</dbReference>
<dbReference type="GO" id="GO:0005634">
    <property type="term" value="C:nucleus"/>
    <property type="evidence" value="ECO:0007669"/>
    <property type="project" value="TreeGrafter"/>
</dbReference>
<dbReference type="CDD" id="cd02859">
    <property type="entry name" value="E_set_AMPKbeta_like_N"/>
    <property type="match status" value="1"/>
</dbReference>
<feature type="domain" description="AMP-activated protein kinase glycogen-binding" evidence="3">
    <location>
        <begin position="98"/>
        <end position="178"/>
    </location>
</feature>
<keyword evidence="4" id="KW-0808">Transferase</keyword>
<dbReference type="InterPro" id="IPR013783">
    <property type="entry name" value="Ig-like_fold"/>
</dbReference>
<evidence type="ECO:0000313" key="5">
    <source>
        <dbReference type="Proteomes" id="UP000011083"/>
    </source>
</evidence>
<dbReference type="PANTHER" id="PTHR10343:SF84">
    <property type="entry name" value="5'-AMP-ACTIVATED PROTEIN KINASE SUBUNIT BETA-1"/>
    <property type="match status" value="1"/>
</dbReference>
<evidence type="ECO:0000256" key="2">
    <source>
        <dbReference type="SAM" id="MobiDB-lite"/>
    </source>
</evidence>
<evidence type="ECO:0000259" key="3">
    <source>
        <dbReference type="Pfam" id="PF16561"/>
    </source>
</evidence>
<dbReference type="Gene3D" id="2.60.40.10">
    <property type="entry name" value="Immunoglobulins"/>
    <property type="match status" value="1"/>
</dbReference>
<dbReference type="AlphaFoldDB" id="L8GET5"/>
<dbReference type="STRING" id="1257118.L8GET5"/>
<name>L8GET5_ACACF</name>
<gene>
    <name evidence="4" type="ORF">ACA1_135680</name>
</gene>
<evidence type="ECO:0000256" key="1">
    <source>
        <dbReference type="ARBA" id="ARBA00010926"/>
    </source>
</evidence>
<dbReference type="PANTHER" id="PTHR10343">
    <property type="entry name" value="5'-AMP-ACTIVATED PROTEIN KINASE , BETA SUBUNIT"/>
    <property type="match status" value="1"/>
</dbReference>
<dbReference type="VEuPathDB" id="AmoebaDB:ACA1_135680"/>
<dbReference type="GO" id="GO:0031588">
    <property type="term" value="C:nucleotide-activated protein kinase complex"/>
    <property type="evidence" value="ECO:0007669"/>
    <property type="project" value="TreeGrafter"/>
</dbReference>
<dbReference type="OMA" id="WRSRYEM"/>
<feature type="region of interest" description="Disordered" evidence="2">
    <location>
        <begin position="1"/>
        <end position="94"/>
    </location>
</feature>
<dbReference type="Pfam" id="PF16561">
    <property type="entry name" value="AMPK1_CBM"/>
    <property type="match status" value="1"/>
</dbReference>
<dbReference type="GO" id="GO:0016301">
    <property type="term" value="F:kinase activity"/>
    <property type="evidence" value="ECO:0007669"/>
    <property type="project" value="UniProtKB-KW"/>
</dbReference>
<dbReference type="EMBL" id="KB008153">
    <property type="protein sequence ID" value="ELR11389.1"/>
    <property type="molecule type" value="Genomic_DNA"/>
</dbReference>
<dbReference type="RefSeq" id="XP_004333402.1">
    <property type="nucleotide sequence ID" value="XM_004333354.1"/>
</dbReference>
<dbReference type="GO" id="GO:0005737">
    <property type="term" value="C:cytoplasm"/>
    <property type="evidence" value="ECO:0007669"/>
    <property type="project" value="TreeGrafter"/>
</dbReference>
<dbReference type="OrthoDB" id="531008at2759"/>
<keyword evidence="4" id="KW-0418">Kinase</keyword>
<dbReference type="InterPro" id="IPR014756">
    <property type="entry name" value="Ig_E-set"/>
</dbReference>
<comment type="similarity">
    <text evidence="1">Belongs to the 5'-AMP-activated protein kinase beta subunit family.</text>
</comment>
<sequence length="256" mass="27841">MHLLVAPQDGNGNVETRPARQHPCRSWSQSAVILHKPADEPTRYTRQQPAPQPPGVPLPLRRASSKPTHNDSADADCQPIATDALSPSGPVPTGQERVATVFTWTHGGKNVAVTGTWNNWQGVIPLNRSEHDFTAIIDLPPGVHQYKFIVDGKWTHAADQPVATDSGGNINNCMEIKEFRLGQSKNNALGRGSPPGSYTQEIPELIKFNDMFDEPQDLGTPGPGGQKKKPDEPPVLPPHLLGTRATIPRCCRCPTM</sequence>
<proteinExistence type="inferred from homology"/>
<keyword evidence="5" id="KW-1185">Reference proteome</keyword>
<dbReference type="SUPFAM" id="SSF81296">
    <property type="entry name" value="E set domains"/>
    <property type="match status" value="1"/>
</dbReference>
<protein>
    <submittedName>
        <fullName evidence="4">AMP-activated protein kinase, putative</fullName>
    </submittedName>
</protein>
<dbReference type="GO" id="GO:0007165">
    <property type="term" value="P:signal transduction"/>
    <property type="evidence" value="ECO:0007669"/>
    <property type="project" value="TreeGrafter"/>
</dbReference>
<accession>L8GET5</accession>
<organism evidence="4 5">
    <name type="scientific">Acanthamoeba castellanii (strain ATCC 30010 / Neff)</name>
    <dbReference type="NCBI Taxonomy" id="1257118"/>
    <lineage>
        <taxon>Eukaryota</taxon>
        <taxon>Amoebozoa</taxon>
        <taxon>Discosea</taxon>
        <taxon>Longamoebia</taxon>
        <taxon>Centramoebida</taxon>
        <taxon>Acanthamoebidae</taxon>
        <taxon>Acanthamoeba</taxon>
    </lineage>
</organism>